<accession>A0A919DG29</accession>
<dbReference type="AlphaFoldDB" id="A0A919DG29"/>
<sequence length="59" mass="5891">MATRRASLESVATGSAMWPGVPAVGGACGAGECEGALAVDVAKRPDGPRAGRVFLDEFA</sequence>
<organism evidence="1 2">
    <name type="scientific">Streptomyces capitiformicae</name>
    <dbReference type="NCBI Taxonomy" id="2014920"/>
    <lineage>
        <taxon>Bacteria</taxon>
        <taxon>Bacillati</taxon>
        <taxon>Actinomycetota</taxon>
        <taxon>Actinomycetes</taxon>
        <taxon>Kitasatosporales</taxon>
        <taxon>Streptomycetaceae</taxon>
        <taxon>Streptomyces</taxon>
    </lineage>
</organism>
<reference evidence="1" key="1">
    <citation type="journal article" date="2014" name="Int. J. Syst. Evol. Microbiol.">
        <title>Complete genome sequence of Corynebacterium casei LMG S-19264T (=DSM 44701T), isolated from a smear-ripened cheese.</title>
        <authorList>
            <consortium name="US DOE Joint Genome Institute (JGI-PGF)"/>
            <person name="Walter F."/>
            <person name="Albersmeier A."/>
            <person name="Kalinowski J."/>
            <person name="Ruckert C."/>
        </authorList>
    </citation>
    <scope>NUCLEOTIDE SEQUENCE</scope>
    <source>
        <strain evidence="1">CGMCC 4.7403</strain>
    </source>
</reference>
<comment type="caution">
    <text evidence="1">The sequence shown here is derived from an EMBL/GenBank/DDBJ whole genome shotgun (WGS) entry which is preliminary data.</text>
</comment>
<dbReference type="PROSITE" id="PS51257">
    <property type="entry name" value="PROKAR_LIPOPROTEIN"/>
    <property type="match status" value="1"/>
</dbReference>
<name>A0A919DG29_9ACTN</name>
<gene>
    <name evidence="1" type="ORF">GCM10017771_60810</name>
</gene>
<evidence type="ECO:0000313" key="2">
    <source>
        <dbReference type="Proteomes" id="UP000603227"/>
    </source>
</evidence>
<reference evidence="1" key="2">
    <citation type="submission" date="2020-09" db="EMBL/GenBank/DDBJ databases">
        <authorList>
            <person name="Sun Q."/>
            <person name="Zhou Y."/>
        </authorList>
    </citation>
    <scope>NUCLEOTIDE SEQUENCE</scope>
    <source>
        <strain evidence="1">CGMCC 4.7403</strain>
    </source>
</reference>
<proteinExistence type="predicted"/>
<protein>
    <submittedName>
        <fullName evidence="1">Uncharacterized protein</fullName>
    </submittedName>
</protein>
<evidence type="ECO:0000313" key="1">
    <source>
        <dbReference type="EMBL" id="GHE41533.1"/>
    </source>
</evidence>
<keyword evidence="2" id="KW-1185">Reference proteome</keyword>
<dbReference type="EMBL" id="BNAT01000025">
    <property type="protein sequence ID" value="GHE41533.1"/>
    <property type="molecule type" value="Genomic_DNA"/>
</dbReference>
<dbReference type="Proteomes" id="UP000603227">
    <property type="component" value="Unassembled WGS sequence"/>
</dbReference>